<gene>
    <name evidence="2" type="ORF">Hypma_012062</name>
</gene>
<evidence type="ECO:0000256" key="1">
    <source>
        <dbReference type="SAM" id="MobiDB-lite"/>
    </source>
</evidence>
<proteinExistence type="predicted"/>
<protein>
    <recommendedName>
        <fullName evidence="4">Peroxin-14</fullName>
    </recommendedName>
</protein>
<feature type="region of interest" description="Disordered" evidence="1">
    <location>
        <begin position="142"/>
        <end position="166"/>
    </location>
</feature>
<feature type="compositionally biased region" description="Basic and acidic residues" evidence="1">
    <location>
        <begin position="142"/>
        <end position="160"/>
    </location>
</feature>
<sequence>MRPDAYGPGAYHHWHYGRGGPRRFLWFFIGAAAATLWIKHKEGRNGYSGWSNHCIRPPVYPPAPAPTPESSSWSPRQFSRAVNNIPPADSEPGEPNAPQAWNEEKERVLALSQKAGDKMTELSEATLDTVLQTVEVLKAKLAEHRAEREKRAAEEEERRKNPPHLV</sequence>
<dbReference type="Proteomes" id="UP000076154">
    <property type="component" value="Unassembled WGS sequence"/>
</dbReference>
<name>A0A369JQ45_HYPMA</name>
<dbReference type="OrthoDB" id="2960209at2759"/>
<accession>A0A369JQ45</accession>
<feature type="region of interest" description="Disordered" evidence="1">
    <location>
        <begin position="61"/>
        <end position="105"/>
    </location>
</feature>
<evidence type="ECO:0000313" key="2">
    <source>
        <dbReference type="EMBL" id="RDB20886.1"/>
    </source>
</evidence>
<keyword evidence="3" id="KW-1185">Reference proteome</keyword>
<evidence type="ECO:0008006" key="4">
    <source>
        <dbReference type="Google" id="ProtNLM"/>
    </source>
</evidence>
<evidence type="ECO:0000313" key="3">
    <source>
        <dbReference type="Proteomes" id="UP000076154"/>
    </source>
</evidence>
<dbReference type="EMBL" id="LUEZ02000056">
    <property type="protein sequence ID" value="RDB20886.1"/>
    <property type="molecule type" value="Genomic_DNA"/>
</dbReference>
<dbReference type="AlphaFoldDB" id="A0A369JQ45"/>
<organism evidence="2 3">
    <name type="scientific">Hypsizygus marmoreus</name>
    <name type="common">White beech mushroom</name>
    <name type="synonym">Agaricus marmoreus</name>
    <dbReference type="NCBI Taxonomy" id="39966"/>
    <lineage>
        <taxon>Eukaryota</taxon>
        <taxon>Fungi</taxon>
        <taxon>Dikarya</taxon>
        <taxon>Basidiomycota</taxon>
        <taxon>Agaricomycotina</taxon>
        <taxon>Agaricomycetes</taxon>
        <taxon>Agaricomycetidae</taxon>
        <taxon>Agaricales</taxon>
        <taxon>Tricholomatineae</taxon>
        <taxon>Lyophyllaceae</taxon>
        <taxon>Hypsizygus</taxon>
    </lineage>
</organism>
<reference evidence="2" key="1">
    <citation type="submission" date="2018-04" db="EMBL/GenBank/DDBJ databases">
        <title>Whole genome sequencing of Hypsizygus marmoreus.</title>
        <authorList>
            <person name="Choi I.-G."/>
            <person name="Min B."/>
            <person name="Kim J.-G."/>
            <person name="Kim S."/>
            <person name="Oh Y.-L."/>
            <person name="Kong W.-S."/>
            <person name="Park H."/>
            <person name="Jeong J."/>
            <person name="Song E.-S."/>
        </authorList>
    </citation>
    <scope>NUCLEOTIDE SEQUENCE [LARGE SCALE GENOMIC DNA]</scope>
    <source>
        <strain evidence="2">51987-8</strain>
    </source>
</reference>
<comment type="caution">
    <text evidence="2">The sequence shown here is derived from an EMBL/GenBank/DDBJ whole genome shotgun (WGS) entry which is preliminary data.</text>
</comment>
<dbReference type="InParanoid" id="A0A369JQ45"/>